<evidence type="ECO:0008006" key="4">
    <source>
        <dbReference type="Google" id="ProtNLM"/>
    </source>
</evidence>
<keyword evidence="1" id="KW-0472">Membrane</keyword>
<gene>
    <name evidence="2" type="ORF">K6K13_16345</name>
</gene>
<keyword evidence="1" id="KW-0812">Transmembrane</keyword>
<dbReference type="EMBL" id="CP081864">
    <property type="protein sequence ID" value="QZN98120.1"/>
    <property type="molecule type" value="Genomic_DNA"/>
</dbReference>
<reference evidence="2 3" key="1">
    <citation type="submission" date="2021-08" db="EMBL/GenBank/DDBJ databases">
        <title>Culture and genomic analysis of Symbiopectobacterium purcellii sp. nov. gen. nov., isolated from the leafhopper Empoasca decipiens.</title>
        <authorList>
            <person name="Nadal-Jimenez P."/>
            <person name="Siozios S."/>
            <person name="Halliday N."/>
            <person name="Camara M."/>
            <person name="Hurst G.D.D."/>
        </authorList>
    </citation>
    <scope>NUCLEOTIDE SEQUENCE [LARGE SCALE GENOMIC DNA]</scope>
    <source>
        <strain evidence="2 3">SyEd1</strain>
    </source>
</reference>
<feature type="transmembrane region" description="Helical" evidence="1">
    <location>
        <begin position="39"/>
        <end position="61"/>
    </location>
</feature>
<keyword evidence="1" id="KW-1133">Transmembrane helix</keyword>
<dbReference type="Proteomes" id="UP000825886">
    <property type="component" value="Chromosome"/>
</dbReference>
<evidence type="ECO:0000256" key="1">
    <source>
        <dbReference type="SAM" id="Phobius"/>
    </source>
</evidence>
<organism evidence="2 3">
    <name type="scientific">Symbiopectobacterium purcellii</name>
    <dbReference type="NCBI Taxonomy" id="2871826"/>
    <lineage>
        <taxon>Bacteria</taxon>
        <taxon>Pseudomonadati</taxon>
        <taxon>Pseudomonadota</taxon>
        <taxon>Gammaproteobacteria</taxon>
        <taxon>Enterobacterales</taxon>
        <taxon>Enterobacteriaceae</taxon>
    </lineage>
</organism>
<dbReference type="SUPFAM" id="SSF81593">
    <property type="entry name" value="Nucleotidyltransferase substrate binding subunit/domain"/>
    <property type="match status" value="1"/>
</dbReference>
<dbReference type="Gene3D" id="1.20.120.330">
    <property type="entry name" value="Nucleotidyltransferases domain 2"/>
    <property type="match status" value="1"/>
</dbReference>
<accession>A0ABX9AYT7</accession>
<evidence type="ECO:0000313" key="2">
    <source>
        <dbReference type="EMBL" id="QZN98120.1"/>
    </source>
</evidence>
<evidence type="ECO:0000313" key="3">
    <source>
        <dbReference type="Proteomes" id="UP000825886"/>
    </source>
</evidence>
<keyword evidence="3" id="KW-1185">Reference proteome</keyword>
<proteinExistence type="predicted"/>
<protein>
    <recommendedName>
        <fullName evidence="4">HEPN domain-containing protein</fullName>
    </recommendedName>
</protein>
<name>A0ABX9AYT7_9ENTR</name>
<sequence>MSGLLFESDEQRFMRCYEHARGYHRRALLLAPQSSSVSLVFNVASLAVECYLIALCALHNIMPMNHNYRSLLTSASEKVKFTLALSEDIAALDALFGICSIDDYYHGTPDEQDKARILSVCEALDALIVAEQKRSPALDHLRENRG</sequence>